<protein>
    <recommendedName>
        <fullName evidence="3">C2H2-type domain-containing protein</fullName>
    </recommendedName>
</protein>
<dbReference type="InterPro" id="IPR012337">
    <property type="entry name" value="RNaseH-like_sf"/>
</dbReference>
<comment type="caution">
    <text evidence="4">The sequence shown here is derived from an EMBL/GenBank/DDBJ whole genome shotgun (WGS) entry which is preliminary data.</text>
</comment>
<name>A0A1Q9CDV7_SYMMI</name>
<keyword evidence="5" id="KW-1185">Reference proteome</keyword>
<keyword evidence="1" id="KW-0862">Zinc</keyword>
<feature type="region of interest" description="Disordered" evidence="2">
    <location>
        <begin position="431"/>
        <end position="507"/>
    </location>
</feature>
<proteinExistence type="predicted"/>
<dbReference type="PROSITE" id="PS50157">
    <property type="entry name" value="ZINC_FINGER_C2H2_2"/>
    <property type="match status" value="1"/>
</dbReference>
<accession>A0A1Q9CDV7</accession>
<organism evidence="4 5">
    <name type="scientific">Symbiodinium microadriaticum</name>
    <name type="common">Dinoflagellate</name>
    <name type="synonym">Zooxanthella microadriatica</name>
    <dbReference type="NCBI Taxonomy" id="2951"/>
    <lineage>
        <taxon>Eukaryota</taxon>
        <taxon>Sar</taxon>
        <taxon>Alveolata</taxon>
        <taxon>Dinophyceae</taxon>
        <taxon>Suessiales</taxon>
        <taxon>Symbiodiniaceae</taxon>
        <taxon>Symbiodinium</taxon>
    </lineage>
</organism>
<feature type="domain" description="C2H2-type" evidence="3">
    <location>
        <begin position="2181"/>
        <end position="2209"/>
    </location>
</feature>
<keyword evidence="1" id="KW-0863">Zinc-finger</keyword>
<keyword evidence="1" id="KW-0479">Metal-binding</keyword>
<sequence>MLSYSPHVGDFGSCAELWKDLDVDVTACSANLPLFSYVGISCSGPVVCRVPEMPWLSSGRSVDIGSLDEFAGHALFPGERLEPGLPAPVFERPAPETVDGFAPVAPAYQATALIFVPEYVPECVVASLRVGMTVPEAITAFDGARSNERAEHFAALIPAHPQPTTGFATFVSVASWSEATYVLIDFLRYNGTIFCSHVPPVVDLETLRALVNIPADMLLEIFVGDHPAPLAPGVNVQVEAGTCVHFVPAGHPPFAVAYLTDMLLSSEGWLSGVQLPVHPRRWLYLVSDDEPGFLEVLDERRLSLRADIADRFHYERSETHVTPSEPRIDDYFDYGALAKHVFIATQRPPRSSRSLGALCPYILDLRPIHCGITWDYASRASVKVQGLVDRFSTFCPHGLLVSVSGGSPRHEDDGLYLDLVPGSVLVVTFRAQPVDSSDTGTEASSDDSDSDAPSGPGSSADRDQIMDDGAPGLPCLCPAEEDETQSRSRSPPPRADEPQSAENHSDSVWSVASGTNCHYNRSRVDKWVDGFSRHVPPLGARWLTSVLLLLRQLSQLFAVSALYCGLLVARLAVQATTCYAGGCRPCYWGVMLVLCLWFSQVQAMCSDGDQWTSIGAASSSSRALGLSYKMSSGAVVPGTRRPLPTPCRRSLCVNSLQLSANPVRGDSMLPFESRDFAMPIQTADEIALLNGQTVLDSVSESERAWAYFEAAMLLDTLFEHFGTEPLLMQCHPLPDVKKVVLLEQTLPVTDFQQQALSLLEILPGCPGFVRPEELTDWLDNDVKSLSLDPAVPVNKRGWFRQVCRWHCVADTLCPESLVVYTDGSASSGAAAGVFPGAWAFSVWVVAHGSEYLLGHASDICVTAPGLCYVGAEADTPLVCEQLAIVWALAWIVQFGASLQLAICLKFDCHAAGYGTFGFSRAPCSPGSAHFSALSSFACHLRQLAGQRVLLSHAHVKAHSGHDVGNELCDELAKRARRNDSARAGDLLPLWRFRLQAQDPVGESGPCLGLRSAHPRKRPSRFTFRLLTVNILTLLDPGSSRLGEAACALQGLRVVAKRELIKSQLLREKILLTGLQETRLRDTATLPDSHFIMLHSSADDKGHYGVGLWANTTEAYAHSNDQQWFLQRGHFTVLVCQPRLLVVQICAPFLRLTIVVAHAPSEVRGNEGTAAAFWRECRAALSRRVKDSEVVVLTDANARIGSLTSEAVGPCWAETETGAGQAFHQFVAEEILKVPATFHECQEGPGYTWTSPVGLKHRIDYVCVPSTWPLSGIRTFVWGDFESMQLRDDHFPSVLHADFASHTGSGTSARYLRLAARPVGVVASDDYLCSLQAVSTSPPLAWSAGVDAHYSHLAREWVQLGKGIGEPTVRQPRQLYLSATTLRLVAWRKAWRQQLRTWSLQTRCRTLAYCWIAWRAFCQGTAPSPPEALRLSLWVSQMLPDIAQAAMLVFRMGRQLKRLARQDRLDYLDGLAANVSLADVKDSKTLYRRVRQAFPASRSGRRPTFCPLPAVLDKEGQLVNGADARQERWREHFAEQEGGCSIADDGFVPELRRQRASVSRVPSFDISCIPTLADIEQTILALPLGKASGYDGVTAELLRLHGPASARLLLPVYVKSTLSIYEPVEFRGGALLPLAKRAAAAFSVDKFRSILISSLPGKILHRQYRTALLPALRSVKGDLQAGALPGVSTEAITMTARAFRDVMSHRNRAWSLAFFDVRAAYYRVLRQLLARVGDHEHAFRRLMHELGVPTSALSELALKLDQVGALADAGVPEHMQHLLVDAMQGTWFRIDCGAAMTITSRGVRPGDCLADVLFSFTFSAYLTATEGALHRAGLGTSMPLAEAPSPWLEHPAPEDLSCASWADDFVHLFSQQCKHTLSRNVVRTVSLFVEQADTIGMALTFAVDKTAAILSHVTQQQEPVRQDSEGSFLLVTSAVTGSCHRLPVVDAYKHLGGIATTTGTPEPEICYRHSLAMSVIRPLRTRLFSAIGIPMTTRSTLLRTLAVSRFAFGSAALPLHTAIHRRLWAKHYVALWRALWRRRKGDPCRHSFAVLGAVGAPTPPLALAMSRAVLLRQLIRAGPASLLQLLFVQWIECPKKAWISLVLEDVKHVLQYQDSVRVVLQAPDPFGALLSRLRESPGWWISQVRAATRLAVQDMNRWCSGVSLRPLAAAVVGTCPGPAEGFQCSWCGASFPLRKHLGAHMAKSHRIFSPARHLAHGSTCPSCMVCYWSVGRLQQHLKRSDHCIRRVCHLVPCLSITEVREAEGQDSRAAKRLRQGVWQQFSATLPAVQAEGPRALTADEYVAEFGESIDLSHLGRLFRPEPSTVEWIESFVSERSSEGPRGTAAAFWACRPALHPFHQNS</sequence>
<dbReference type="SMART" id="SM00355">
    <property type="entry name" value="ZnF_C2H2"/>
    <property type="match status" value="2"/>
</dbReference>
<dbReference type="GO" id="GO:0008270">
    <property type="term" value="F:zinc ion binding"/>
    <property type="evidence" value="ECO:0007669"/>
    <property type="project" value="UniProtKB-KW"/>
</dbReference>
<reference evidence="4 5" key="1">
    <citation type="submission" date="2016-02" db="EMBL/GenBank/DDBJ databases">
        <title>Genome analysis of coral dinoflagellate symbionts highlights evolutionary adaptations to a symbiotic lifestyle.</title>
        <authorList>
            <person name="Aranda M."/>
            <person name="Li Y."/>
            <person name="Liew Y.J."/>
            <person name="Baumgarten S."/>
            <person name="Simakov O."/>
            <person name="Wilson M."/>
            <person name="Piel J."/>
            <person name="Ashoor H."/>
            <person name="Bougouffa S."/>
            <person name="Bajic V.B."/>
            <person name="Ryu T."/>
            <person name="Ravasi T."/>
            <person name="Bayer T."/>
            <person name="Micklem G."/>
            <person name="Kim H."/>
            <person name="Bhak J."/>
            <person name="Lajeunesse T.C."/>
            <person name="Voolstra C.R."/>
        </authorList>
    </citation>
    <scope>NUCLEOTIDE SEQUENCE [LARGE SCALE GENOMIC DNA]</scope>
    <source>
        <strain evidence="4 5">CCMP2467</strain>
    </source>
</reference>
<evidence type="ECO:0000313" key="5">
    <source>
        <dbReference type="Proteomes" id="UP000186817"/>
    </source>
</evidence>
<dbReference type="InterPro" id="IPR036397">
    <property type="entry name" value="RNaseH_sf"/>
</dbReference>
<dbReference type="SUPFAM" id="SSF53098">
    <property type="entry name" value="Ribonuclease H-like"/>
    <property type="match status" value="1"/>
</dbReference>
<dbReference type="Gene3D" id="3.30.420.10">
    <property type="entry name" value="Ribonuclease H-like superfamily/Ribonuclease H"/>
    <property type="match status" value="1"/>
</dbReference>
<dbReference type="SUPFAM" id="SSF56219">
    <property type="entry name" value="DNase I-like"/>
    <property type="match status" value="1"/>
</dbReference>
<dbReference type="OrthoDB" id="447450at2759"/>
<dbReference type="Proteomes" id="UP000186817">
    <property type="component" value="Unassembled WGS sequence"/>
</dbReference>
<dbReference type="InterPro" id="IPR013087">
    <property type="entry name" value="Znf_C2H2_type"/>
</dbReference>
<evidence type="ECO:0000313" key="4">
    <source>
        <dbReference type="EMBL" id="OLP81124.1"/>
    </source>
</evidence>
<evidence type="ECO:0000256" key="1">
    <source>
        <dbReference type="PROSITE-ProRule" id="PRU00042"/>
    </source>
</evidence>
<dbReference type="GO" id="GO:0003676">
    <property type="term" value="F:nucleic acid binding"/>
    <property type="evidence" value="ECO:0007669"/>
    <property type="project" value="InterPro"/>
</dbReference>
<dbReference type="PROSITE" id="PS00028">
    <property type="entry name" value="ZINC_FINGER_C2H2_1"/>
    <property type="match status" value="1"/>
</dbReference>
<dbReference type="InterPro" id="IPR036691">
    <property type="entry name" value="Endo/exonu/phosph_ase_sf"/>
</dbReference>
<gene>
    <name evidence="4" type="ORF">AK812_SmicGene38372</name>
</gene>
<dbReference type="EMBL" id="LSRX01001310">
    <property type="protein sequence ID" value="OLP81124.1"/>
    <property type="molecule type" value="Genomic_DNA"/>
</dbReference>
<evidence type="ECO:0000259" key="3">
    <source>
        <dbReference type="PROSITE" id="PS50157"/>
    </source>
</evidence>
<dbReference type="Gene3D" id="3.60.10.10">
    <property type="entry name" value="Endonuclease/exonuclease/phosphatase"/>
    <property type="match status" value="1"/>
</dbReference>
<evidence type="ECO:0000256" key="2">
    <source>
        <dbReference type="SAM" id="MobiDB-lite"/>
    </source>
</evidence>